<reference evidence="20" key="1">
    <citation type="submission" date="2023-03" db="EMBL/GenBank/DDBJ databases">
        <title>Complete genome of Cladonia borealis.</title>
        <authorList>
            <person name="Park H."/>
        </authorList>
    </citation>
    <scope>NUCLEOTIDE SEQUENCE</scope>
    <source>
        <strain evidence="20">ANT050790</strain>
    </source>
</reference>
<dbReference type="EMBL" id="JAFEKC020000003">
    <property type="protein sequence ID" value="KAK0515427.1"/>
    <property type="molecule type" value="Genomic_DNA"/>
</dbReference>
<evidence type="ECO:0000256" key="16">
    <source>
        <dbReference type="PIRNR" id="PIRNR001382"/>
    </source>
</evidence>
<evidence type="ECO:0000259" key="18">
    <source>
        <dbReference type="Pfam" id="PF00218"/>
    </source>
</evidence>
<gene>
    <name evidence="20" type="ORF">JMJ35_001461</name>
</gene>
<keyword evidence="8 16" id="KW-0210">Decarboxylase</keyword>
<dbReference type="Gene3D" id="3.40.50.880">
    <property type="match status" value="1"/>
</dbReference>
<dbReference type="EC" id="5.3.1.24" evidence="16"/>
<dbReference type="GO" id="GO:0000162">
    <property type="term" value="P:L-tryptophan biosynthetic process"/>
    <property type="evidence" value="ECO:0007669"/>
    <property type="project" value="UniProtKB-UniRule"/>
</dbReference>
<dbReference type="InterPro" id="IPR013798">
    <property type="entry name" value="Indole-3-glycerol_P_synth_dom"/>
</dbReference>
<dbReference type="Pfam" id="PF00117">
    <property type="entry name" value="GATase"/>
    <property type="match status" value="1"/>
</dbReference>
<dbReference type="PROSITE" id="PS00614">
    <property type="entry name" value="IGPS"/>
    <property type="match status" value="1"/>
</dbReference>
<dbReference type="CDD" id="cd00405">
    <property type="entry name" value="PRAI"/>
    <property type="match status" value="1"/>
</dbReference>
<dbReference type="PRINTS" id="PR00097">
    <property type="entry name" value="ANTSNTHASEII"/>
</dbReference>
<dbReference type="FunFam" id="3.20.20.70:FF:000136">
    <property type="entry name" value="Multifunctional tryptophan biosynthesis protein"/>
    <property type="match status" value="1"/>
</dbReference>
<name>A0AA39V4A5_9LECA</name>
<evidence type="ECO:0000256" key="12">
    <source>
        <dbReference type="ARBA" id="ARBA00023235"/>
    </source>
</evidence>
<dbReference type="InterPro" id="IPR001240">
    <property type="entry name" value="PRAI_dom"/>
</dbReference>
<feature type="domain" description="Glutamine amidotransferase" evidence="17">
    <location>
        <begin position="28"/>
        <end position="216"/>
    </location>
</feature>
<keyword evidence="14" id="KW-0511">Multifunctional enzyme</keyword>
<dbReference type="SUPFAM" id="SSF51366">
    <property type="entry name" value="Ribulose-phoshate binding barrel"/>
    <property type="match status" value="2"/>
</dbReference>
<keyword evidence="9 16" id="KW-0822">Tryptophan biosynthesis</keyword>
<dbReference type="InterPro" id="IPR016302">
    <property type="entry name" value="Anthranilate_synth_II"/>
</dbReference>
<keyword evidence="7 16" id="KW-0028">Amino-acid biosynthesis</keyword>
<dbReference type="CDD" id="cd01743">
    <property type="entry name" value="GATase1_Anthranilate_Synthase"/>
    <property type="match status" value="1"/>
</dbReference>
<accession>A0AA39V4A5</accession>
<comment type="function">
    <text evidence="3 16">Trifunctional enzyme bearing the Gln amidotransferase (GATase) domain of anthranilate synthase, indole-glycerolphosphate synthase, and phosphoribosylanthranilate isomerase activities.</text>
</comment>
<keyword evidence="12 16" id="KW-0413">Isomerase</keyword>
<dbReference type="Pfam" id="PF00218">
    <property type="entry name" value="IGPS"/>
    <property type="match status" value="1"/>
</dbReference>
<organism evidence="20 21">
    <name type="scientific">Cladonia borealis</name>
    <dbReference type="NCBI Taxonomy" id="184061"/>
    <lineage>
        <taxon>Eukaryota</taxon>
        <taxon>Fungi</taxon>
        <taxon>Dikarya</taxon>
        <taxon>Ascomycota</taxon>
        <taxon>Pezizomycotina</taxon>
        <taxon>Lecanoromycetes</taxon>
        <taxon>OSLEUM clade</taxon>
        <taxon>Lecanoromycetidae</taxon>
        <taxon>Lecanorales</taxon>
        <taxon>Lecanorineae</taxon>
        <taxon>Cladoniaceae</taxon>
        <taxon>Cladonia</taxon>
    </lineage>
</organism>
<evidence type="ECO:0000313" key="20">
    <source>
        <dbReference type="EMBL" id="KAK0515427.1"/>
    </source>
</evidence>
<evidence type="ECO:0000256" key="5">
    <source>
        <dbReference type="ARBA" id="ARBA00004696"/>
    </source>
</evidence>
<keyword evidence="21" id="KW-1185">Reference proteome</keyword>
<dbReference type="NCBIfam" id="NF001377">
    <property type="entry name" value="PRK00278.2-4"/>
    <property type="match status" value="1"/>
</dbReference>
<keyword evidence="11 16" id="KW-0057">Aromatic amino acid biosynthesis</keyword>
<dbReference type="InterPro" id="IPR050472">
    <property type="entry name" value="Anth_synth/Amidotransfase"/>
</dbReference>
<dbReference type="InterPro" id="IPR001468">
    <property type="entry name" value="Indole-3-GlycerolPSynthase_CS"/>
</dbReference>
<evidence type="ECO:0000259" key="17">
    <source>
        <dbReference type="Pfam" id="PF00117"/>
    </source>
</evidence>
<dbReference type="Pfam" id="PF00697">
    <property type="entry name" value="PRAI"/>
    <property type="match status" value="1"/>
</dbReference>
<dbReference type="GO" id="GO:0005829">
    <property type="term" value="C:cytosol"/>
    <property type="evidence" value="ECO:0007669"/>
    <property type="project" value="TreeGrafter"/>
</dbReference>
<evidence type="ECO:0000256" key="4">
    <source>
        <dbReference type="ARBA" id="ARBA00004664"/>
    </source>
</evidence>
<dbReference type="GO" id="GO:0004640">
    <property type="term" value="F:phosphoribosylanthranilate isomerase activity"/>
    <property type="evidence" value="ECO:0007669"/>
    <property type="project" value="UniProtKB-UniRule"/>
</dbReference>
<dbReference type="Gene3D" id="3.20.20.70">
    <property type="entry name" value="Aldolase class I"/>
    <property type="match status" value="2"/>
</dbReference>
<dbReference type="PIRSF" id="PIRSF001382">
    <property type="entry name" value="TrpG-trpC-trpF"/>
    <property type="match status" value="1"/>
</dbReference>
<dbReference type="EC" id="4.1.1.48" evidence="16"/>
<evidence type="ECO:0000256" key="7">
    <source>
        <dbReference type="ARBA" id="ARBA00022605"/>
    </source>
</evidence>
<dbReference type="InterPro" id="IPR017926">
    <property type="entry name" value="GATASE"/>
</dbReference>
<evidence type="ECO:0000256" key="1">
    <source>
        <dbReference type="ARBA" id="ARBA00001164"/>
    </source>
</evidence>
<evidence type="ECO:0000256" key="6">
    <source>
        <dbReference type="ARBA" id="ARBA00004873"/>
    </source>
</evidence>
<evidence type="ECO:0000256" key="11">
    <source>
        <dbReference type="ARBA" id="ARBA00023141"/>
    </source>
</evidence>
<dbReference type="InterPro" id="IPR013785">
    <property type="entry name" value="Aldolase_TIM"/>
</dbReference>
<dbReference type="CDD" id="cd00331">
    <property type="entry name" value="IGPS"/>
    <property type="match status" value="1"/>
</dbReference>
<comment type="catalytic activity">
    <reaction evidence="2 16">
        <text>1-(2-carboxyphenylamino)-1-deoxy-D-ribulose 5-phosphate + H(+) = (1S,2R)-1-C-(indol-3-yl)glycerol 3-phosphate + CO2 + H2O</text>
        <dbReference type="Rhea" id="RHEA:23476"/>
        <dbReference type="ChEBI" id="CHEBI:15377"/>
        <dbReference type="ChEBI" id="CHEBI:15378"/>
        <dbReference type="ChEBI" id="CHEBI:16526"/>
        <dbReference type="ChEBI" id="CHEBI:58613"/>
        <dbReference type="ChEBI" id="CHEBI:58866"/>
        <dbReference type="EC" id="4.1.1.48"/>
    </reaction>
</comment>
<comment type="catalytic activity">
    <reaction evidence="1 16">
        <text>N-(5-phospho-beta-D-ribosyl)anthranilate = 1-(2-carboxyphenylamino)-1-deoxy-D-ribulose 5-phosphate</text>
        <dbReference type="Rhea" id="RHEA:21540"/>
        <dbReference type="ChEBI" id="CHEBI:18277"/>
        <dbReference type="ChEBI" id="CHEBI:58613"/>
        <dbReference type="EC" id="5.3.1.24"/>
    </reaction>
</comment>
<evidence type="ECO:0000256" key="14">
    <source>
        <dbReference type="ARBA" id="ARBA00023268"/>
    </source>
</evidence>
<protein>
    <recommendedName>
        <fullName evidence="16">Multifunctional tryptophan biosynthesis protein</fullName>
    </recommendedName>
    <domain>
        <recommendedName>
            <fullName evidence="16">Anthranilate synthase component 2</fullName>
            <shortName evidence="16">AS</shortName>
            <ecNumber evidence="16">4.1.3.27</ecNumber>
        </recommendedName>
        <alternativeName>
            <fullName evidence="16">Anthranilate synthase, glutamine amidotransferase component</fullName>
        </alternativeName>
    </domain>
    <domain>
        <recommendedName>
            <fullName evidence="16">Indole-3-glycerol phosphate synthase</fullName>
            <shortName evidence="16">IGPS</shortName>
            <ecNumber evidence="16">4.1.1.48</ecNumber>
        </recommendedName>
    </domain>
    <domain>
        <recommendedName>
            <fullName evidence="16">N-(5'-phosphoribosyl)anthranilate isomerase</fullName>
            <shortName evidence="16">PRAI</shortName>
            <ecNumber evidence="16">5.3.1.24</ecNumber>
        </recommendedName>
    </domain>
</protein>
<feature type="domain" description="N-(5'phosphoribosyl) anthranilate isomerase (PRAI)" evidence="19">
    <location>
        <begin position="616"/>
        <end position="778"/>
    </location>
</feature>
<feature type="domain" description="Indole-3-glycerol phosphate synthase" evidence="18">
    <location>
        <begin position="268"/>
        <end position="530"/>
    </location>
</feature>
<comment type="pathway">
    <text evidence="5 16">Amino-acid biosynthesis; L-tryptophan biosynthesis; L-tryptophan from chorismate: step 4/5.</text>
</comment>
<dbReference type="SUPFAM" id="SSF52317">
    <property type="entry name" value="Class I glutamine amidotransferase-like"/>
    <property type="match status" value="1"/>
</dbReference>
<dbReference type="Proteomes" id="UP001166286">
    <property type="component" value="Unassembled WGS sequence"/>
</dbReference>
<evidence type="ECO:0000256" key="15">
    <source>
        <dbReference type="ARBA" id="ARBA00047683"/>
    </source>
</evidence>
<dbReference type="InterPro" id="IPR029062">
    <property type="entry name" value="Class_I_gatase-like"/>
</dbReference>
<dbReference type="InterPro" id="IPR011060">
    <property type="entry name" value="RibuloseP-bd_barrel"/>
</dbReference>
<sequence length="789" mass="86426">MNGAGLIDHSPSHPEAAPQLSSASNVILIDNYDSFSYNVEQYLVLEGASVTTYRNDEITLQDLIELNPTQLVISPGPGHPDTDAGISKEAIHYFGGKIPVLGVCMGEQCIFSVFGGKVEVTGEILHGKTSPLRHDSKGLYTGLYQDLPVTRYHSLAGTHPSLPSCLEVTSWIATGPDGGKGIIMGVRHKEYIVEGVQFHPESILTAEGRVMLRNFLRMKGGTWKEDEEYRRQTKDNELVEGFSETKNTPMANSISDSSSVDRGRVSILDEIFARRRKAVEVQKQMPSQRPSDLQASYNLSISPPQISFPDRLRRSPFTLSLMAEVKRASPSKGDIALHICAPEQARRYALAGASVISVLTEPDYFKGSIEDMRAVRQSLEAMPNRPAVLRKEFVFDEYQILEARLAGADTVLLIVKMLDESTLKRLYGYSRSLGMEPLVEVNTAEEMEVALRLGSQVIGVNNRNLTNFDVDLDTTSRLMKDVPQETVVCALSGISSPEDVKAYQTNGVGAVLVGEALMRAEDPSEFARRLLGGSQRQKDDYKKTEILVKICGTRSPEAAKAAIEAGADMIGIILVEGRKRCVSRDTALEISRTIRQTPRPSKLSNPEISSQVSTEGSEYFEHTTSFFRRQGRALLVGVFQNQPLSFVLEQQAQLDLDVVQLHGSEPIEWASLIPVPVIRRFGPNDPGLGRRGYHALPLLDSALGGTGQKQDIGALQKALDADSGLRIVLAGGLDPDNVEGVFKELSGHCSQIAAVDVSSGVDANGKQDLDKIRHFVKNAKSAGRRHQSY</sequence>
<comment type="catalytic activity">
    <reaction evidence="15 16">
        <text>chorismate + L-glutamine = anthranilate + pyruvate + L-glutamate + H(+)</text>
        <dbReference type="Rhea" id="RHEA:21732"/>
        <dbReference type="ChEBI" id="CHEBI:15361"/>
        <dbReference type="ChEBI" id="CHEBI:15378"/>
        <dbReference type="ChEBI" id="CHEBI:16567"/>
        <dbReference type="ChEBI" id="CHEBI:29748"/>
        <dbReference type="ChEBI" id="CHEBI:29985"/>
        <dbReference type="ChEBI" id="CHEBI:58359"/>
        <dbReference type="EC" id="4.1.3.27"/>
    </reaction>
</comment>
<evidence type="ECO:0000256" key="3">
    <source>
        <dbReference type="ARBA" id="ARBA00003272"/>
    </source>
</evidence>
<dbReference type="PANTHER" id="PTHR43418">
    <property type="entry name" value="MULTIFUNCTIONAL TRYPTOPHAN BIOSYNTHESIS PROTEIN-RELATED"/>
    <property type="match status" value="1"/>
</dbReference>
<keyword evidence="13 16" id="KW-0456">Lyase</keyword>
<proteinExistence type="inferred from homology"/>
<evidence type="ECO:0000256" key="9">
    <source>
        <dbReference type="ARBA" id="ARBA00022822"/>
    </source>
</evidence>
<dbReference type="EC" id="4.1.3.27" evidence="16"/>
<dbReference type="PROSITE" id="PS51273">
    <property type="entry name" value="GATASE_TYPE_1"/>
    <property type="match status" value="1"/>
</dbReference>
<keyword evidence="10" id="KW-0315">Glutamine amidotransferase</keyword>
<dbReference type="PRINTS" id="PR00096">
    <property type="entry name" value="GATASE"/>
</dbReference>
<dbReference type="GO" id="GO:0004425">
    <property type="term" value="F:indole-3-glycerol-phosphate synthase activity"/>
    <property type="evidence" value="ECO:0007669"/>
    <property type="project" value="UniProtKB-UniRule"/>
</dbReference>
<dbReference type="AlphaFoldDB" id="A0AA39V4A5"/>
<evidence type="ECO:0000313" key="21">
    <source>
        <dbReference type="Proteomes" id="UP001166286"/>
    </source>
</evidence>
<dbReference type="NCBIfam" id="TIGR00566">
    <property type="entry name" value="trpG_papA"/>
    <property type="match status" value="1"/>
</dbReference>
<dbReference type="FunFam" id="3.40.50.880:FF:000031">
    <property type="entry name" value="Multifunctional tryptophan biosynthesis protein"/>
    <property type="match status" value="1"/>
</dbReference>
<dbReference type="GO" id="GO:0004049">
    <property type="term" value="F:anthranilate synthase activity"/>
    <property type="evidence" value="ECO:0007669"/>
    <property type="project" value="UniProtKB-UniRule"/>
</dbReference>
<evidence type="ECO:0000256" key="8">
    <source>
        <dbReference type="ARBA" id="ARBA00022793"/>
    </source>
</evidence>
<comment type="pathway">
    <text evidence="4 16">Amino-acid biosynthesis; L-tryptophan biosynthesis; L-tryptophan from chorismate: step 3/5.</text>
</comment>
<dbReference type="PANTHER" id="PTHR43418:SF4">
    <property type="entry name" value="MULTIFUNCTIONAL TRYPTOPHAN BIOSYNTHESIS PROTEIN"/>
    <property type="match status" value="1"/>
</dbReference>
<evidence type="ECO:0000259" key="19">
    <source>
        <dbReference type="Pfam" id="PF00697"/>
    </source>
</evidence>
<evidence type="ECO:0000256" key="2">
    <source>
        <dbReference type="ARBA" id="ARBA00001633"/>
    </source>
</evidence>
<evidence type="ECO:0000256" key="10">
    <source>
        <dbReference type="ARBA" id="ARBA00022962"/>
    </source>
</evidence>
<dbReference type="HAMAP" id="MF_00135">
    <property type="entry name" value="PRAI"/>
    <property type="match status" value="1"/>
</dbReference>
<evidence type="ECO:0000256" key="13">
    <source>
        <dbReference type="ARBA" id="ARBA00023239"/>
    </source>
</evidence>
<comment type="pathway">
    <text evidence="6 16">Amino-acid biosynthesis; L-tryptophan biosynthesis; L-tryptophan from chorismate: step 1/5.</text>
</comment>
<dbReference type="HAMAP" id="MF_00134_B">
    <property type="entry name" value="IGPS_B"/>
    <property type="match status" value="1"/>
</dbReference>
<comment type="caution">
    <text evidence="20">The sequence shown here is derived from an EMBL/GenBank/DDBJ whole genome shotgun (WGS) entry which is preliminary data.</text>
</comment>
<dbReference type="InterPro" id="IPR006221">
    <property type="entry name" value="TrpG/PapA_dom"/>
</dbReference>